<reference evidence="1" key="1">
    <citation type="journal article" date="2015" name="Nature">
        <title>Complex archaea that bridge the gap between prokaryotes and eukaryotes.</title>
        <authorList>
            <person name="Spang A."/>
            <person name="Saw J.H."/>
            <person name="Jorgensen S.L."/>
            <person name="Zaremba-Niedzwiedzka K."/>
            <person name="Martijn J."/>
            <person name="Lind A.E."/>
            <person name="van Eijk R."/>
            <person name="Schleper C."/>
            <person name="Guy L."/>
            <person name="Ettema T.J."/>
        </authorList>
    </citation>
    <scope>NUCLEOTIDE SEQUENCE</scope>
</reference>
<organism evidence="1">
    <name type="scientific">marine sediment metagenome</name>
    <dbReference type="NCBI Taxonomy" id="412755"/>
    <lineage>
        <taxon>unclassified sequences</taxon>
        <taxon>metagenomes</taxon>
        <taxon>ecological metagenomes</taxon>
    </lineage>
</organism>
<comment type="caution">
    <text evidence="1">The sequence shown here is derived from an EMBL/GenBank/DDBJ whole genome shotgun (WGS) entry which is preliminary data.</text>
</comment>
<accession>A0A0F9CLQ6</accession>
<dbReference type="AlphaFoldDB" id="A0A0F9CLQ6"/>
<evidence type="ECO:0008006" key="2">
    <source>
        <dbReference type="Google" id="ProtNLM"/>
    </source>
</evidence>
<dbReference type="EMBL" id="LAZR01032721">
    <property type="protein sequence ID" value="KKL50104.1"/>
    <property type="molecule type" value="Genomic_DNA"/>
</dbReference>
<sequence length="292" mass="33788">MYEIRHLKPASCFSTQKGGKYLYPSCKECKGKLCAKYVKDKRFSRFLADGPIKCVGCEKLFRATDFLLTDLKNGLPRCKPCKESMGVKPGRMRRDDIKAHVRYLKGVPCADCGIPYSPWVMDFDHVRGKKKFNLSRAYRKVSSIRRTSEEASKCEVVCANCHRDRTQKLHEKSRLDSSSVYVPDVVKPLPGQTWYEANKARIAARIKIRRLETAAFIRSLKDGKPCVDCDTVHPYWRLEFDHLREKTISVSHILKEKHWGRKRILKEVAKCDLVCANCHRDRTQDRMLEEAS</sequence>
<evidence type="ECO:0000313" key="1">
    <source>
        <dbReference type="EMBL" id="KKL50104.1"/>
    </source>
</evidence>
<proteinExistence type="predicted"/>
<dbReference type="SUPFAM" id="SSF48695">
    <property type="entry name" value="Multiheme cytochromes"/>
    <property type="match status" value="1"/>
</dbReference>
<dbReference type="InterPro" id="IPR036280">
    <property type="entry name" value="Multihaem_cyt_sf"/>
</dbReference>
<protein>
    <recommendedName>
        <fullName evidence="2">HNH domain-containing protein</fullName>
    </recommendedName>
</protein>
<name>A0A0F9CLQ6_9ZZZZ</name>
<gene>
    <name evidence="1" type="ORF">LCGC14_2308860</name>
</gene>